<keyword evidence="1" id="KW-0472">Membrane</keyword>
<evidence type="ECO:0000256" key="1">
    <source>
        <dbReference type="SAM" id="Phobius"/>
    </source>
</evidence>
<comment type="caution">
    <text evidence="2">The sequence shown here is derived from an EMBL/GenBank/DDBJ whole genome shotgun (WGS) entry which is preliminary data.</text>
</comment>
<keyword evidence="1" id="KW-0812">Transmembrane</keyword>
<protein>
    <submittedName>
        <fullName evidence="2">Uncharacterized protein</fullName>
    </submittedName>
</protein>
<reference evidence="2 3" key="1">
    <citation type="submission" date="2019-04" db="EMBL/GenBank/DDBJ databases">
        <title>Streptomyces oryziradicis sp. nov., a novel actinomycete isolated from rhizosphere soil of rice (Oryza sativa L.).</title>
        <authorList>
            <person name="Li C."/>
        </authorList>
    </citation>
    <scope>NUCLEOTIDE SEQUENCE [LARGE SCALE GENOMIC DNA]</scope>
    <source>
        <strain evidence="2 3">NEAU-C40</strain>
    </source>
</reference>
<evidence type="ECO:0000313" key="3">
    <source>
        <dbReference type="Proteomes" id="UP000305778"/>
    </source>
</evidence>
<sequence length="63" mass="6342">MGQNPNRPPLLPQRSALILLCGVLIAATAGVLTWLPGAAAAPAFLTAGGSFAGAVIFLNKIID</sequence>
<proteinExistence type="predicted"/>
<organism evidence="2 3">
    <name type="scientific">Actinacidiphila oryziradicis</name>
    <dbReference type="NCBI Taxonomy" id="2571141"/>
    <lineage>
        <taxon>Bacteria</taxon>
        <taxon>Bacillati</taxon>
        <taxon>Actinomycetota</taxon>
        <taxon>Actinomycetes</taxon>
        <taxon>Kitasatosporales</taxon>
        <taxon>Streptomycetaceae</taxon>
        <taxon>Actinacidiphila</taxon>
    </lineage>
</organism>
<name>A0A4U0SAX0_9ACTN</name>
<feature type="transmembrane region" description="Helical" evidence="1">
    <location>
        <begin position="41"/>
        <end position="62"/>
    </location>
</feature>
<keyword evidence="1" id="KW-1133">Transmembrane helix</keyword>
<accession>A0A4U0SAX0</accession>
<dbReference type="Proteomes" id="UP000305778">
    <property type="component" value="Unassembled WGS sequence"/>
</dbReference>
<evidence type="ECO:0000313" key="2">
    <source>
        <dbReference type="EMBL" id="TKA06372.1"/>
    </source>
</evidence>
<feature type="transmembrane region" description="Helical" evidence="1">
    <location>
        <begin position="16"/>
        <end position="35"/>
    </location>
</feature>
<gene>
    <name evidence="2" type="ORF">FCI23_31795</name>
</gene>
<dbReference type="EMBL" id="SUMC01000039">
    <property type="protein sequence ID" value="TKA06372.1"/>
    <property type="molecule type" value="Genomic_DNA"/>
</dbReference>
<dbReference type="RefSeq" id="WP_136727493.1">
    <property type="nucleotide sequence ID" value="NZ_SUMC01000039.1"/>
</dbReference>
<dbReference type="AlphaFoldDB" id="A0A4U0SAX0"/>
<keyword evidence="3" id="KW-1185">Reference proteome</keyword>